<keyword evidence="9" id="KW-0961">Cell wall biogenesis/degradation</keyword>
<evidence type="ECO:0000256" key="3">
    <source>
        <dbReference type="ARBA" id="ARBA00022512"/>
    </source>
</evidence>
<dbReference type="PANTHER" id="PTHR16631:SF14">
    <property type="entry name" value="FAMILY 17 GLUCOSIDASE SCW10-RELATED"/>
    <property type="match status" value="1"/>
</dbReference>
<evidence type="ECO:0000256" key="5">
    <source>
        <dbReference type="ARBA" id="ARBA00022729"/>
    </source>
</evidence>
<dbReference type="Gene3D" id="3.20.20.80">
    <property type="entry name" value="Glycosidases"/>
    <property type="match status" value="1"/>
</dbReference>
<comment type="similarity">
    <text evidence="2 10">Belongs to the glycosyl hydrolase 17 family.</text>
</comment>
<keyword evidence="7" id="KW-0325">Glycoprotein</keyword>
<dbReference type="GO" id="GO:0042973">
    <property type="term" value="F:glucan endo-1,3-beta-D-glucosidase activity"/>
    <property type="evidence" value="ECO:0007669"/>
    <property type="project" value="TreeGrafter"/>
</dbReference>
<proteinExistence type="inferred from homology"/>
<dbReference type="OrthoDB" id="941679at2759"/>
<accession>A0A4P9ZGE6</accession>
<dbReference type="Pfam" id="PF00332">
    <property type="entry name" value="Glyco_hydro_17"/>
    <property type="match status" value="1"/>
</dbReference>
<dbReference type="InterPro" id="IPR050732">
    <property type="entry name" value="Beta-glucan_modifiers"/>
</dbReference>
<evidence type="ECO:0000256" key="7">
    <source>
        <dbReference type="ARBA" id="ARBA00023180"/>
    </source>
</evidence>
<sequence>MATVATPASQAAATAAATTSSNGGWFSELVGSLFGDIDASSSAPAASTVVPVSSVVIPPQSSTSPSFGLSTAQADSTDATNSEIGTASSASAGSSKFVSLSSQIQAIVGYAEGGAGITYSPYTKSGSCKSAGQVKHDILLLLAFKIIRMYSVDCSGIAYVVAAMGSHQKLFLGIWEINAVNTDLPSMAQQVLSGSRGWSAVHTVAIGNEVIDSGRGTINQVANAISAAGAWFELNAPSYKGPIVTVDTLTAVLANPGQMCDLGDYLAVNCHPYFSRIEASTSGTWLRSQVAKLQQTCGSDRTILVTESGWPTSGKTVDQAVPSLYNQLLSIKSIANVMGDQLIMFTMYNDYWKDPGAWNVEQHWGLFGDPSA</sequence>
<evidence type="ECO:0000256" key="9">
    <source>
        <dbReference type="ARBA" id="ARBA00023316"/>
    </source>
</evidence>
<dbReference type="GO" id="GO:0009277">
    <property type="term" value="C:fungal-type cell wall"/>
    <property type="evidence" value="ECO:0007669"/>
    <property type="project" value="UniProtKB-ARBA"/>
</dbReference>
<dbReference type="GO" id="GO:0071555">
    <property type="term" value="P:cell wall organization"/>
    <property type="evidence" value="ECO:0007669"/>
    <property type="project" value="UniProtKB-KW"/>
</dbReference>
<evidence type="ECO:0000256" key="6">
    <source>
        <dbReference type="ARBA" id="ARBA00022801"/>
    </source>
</evidence>
<protein>
    <submittedName>
        <fullName evidence="11">Glycoside hydrolase</fullName>
    </submittedName>
</protein>
<keyword evidence="8" id="KW-0326">Glycosidase</keyword>
<evidence type="ECO:0000313" key="11">
    <source>
        <dbReference type="EMBL" id="RKP31100.1"/>
    </source>
</evidence>
<evidence type="ECO:0000256" key="8">
    <source>
        <dbReference type="ARBA" id="ARBA00023295"/>
    </source>
</evidence>
<keyword evidence="5" id="KW-0732">Signal</keyword>
<keyword evidence="3" id="KW-0134">Cell wall</keyword>
<dbReference type="InterPro" id="IPR000490">
    <property type="entry name" value="Glyco_hydro_17"/>
</dbReference>
<dbReference type="SUPFAM" id="SSF51445">
    <property type="entry name" value="(Trans)glycosidases"/>
    <property type="match status" value="1"/>
</dbReference>
<evidence type="ECO:0000256" key="1">
    <source>
        <dbReference type="ARBA" id="ARBA00004191"/>
    </source>
</evidence>
<dbReference type="EMBL" id="ML004446">
    <property type="protein sequence ID" value="RKP31100.1"/>
    <property type="molecule type" value="Genomic_DNA"/>
</dbReference>
<evidence type="ECO:0000256" key="2">
    <source>
        <dbReference type="ARBA" id="ARBA00008773"/>
    </source>
</evidence>
<keyword evidence="6 11" id="KW-0378">Hydrolase</keyword>
<dbReference type="GO" id="GO:0005975">
    <property type="term" value="P:carbohydrate metabolic process"/>
    <property type="evidence" value="ECO:0007669"/>
    <property type="project" value="InterPro"/>
</dbReference>
<keyword evidence="12" id="KW-1185">Reference proteome</keyword>
<dbReference type="Proteomes" id="UP000268321">
    <property type="component" value="Unassembled WGS sequence"/>
</dbReference>
<organism evidence="11 12">
    <name type="scientific">Metschnikowia bicuspidata</name>
    <dbReference type="NCBI Taxonomy" id="27322"/>
    <lineage>
        <taxon>Eukaryota</taxon>
        <taxon>Fungi</taxon>
        <taxon>Dikarya</taxon>
        <taxon>Ascomycota</taxon>
        <taxon>Saccharomycotina</taxon>
        <taxon>Pichiomycetes</taxon>
        <taxon>Metschnikowiaceae</taxon>
        <taxon>Metschnikowia</taxon>
    </lineage>
</organism>
<evidence type="ECO:0000256" key="4">
    <source>
        <dbReference type="ARBA" id="ARBA00022525"/>
    </source>
</evidence>
<evidence type="ECO:0000256" key="10">
    <source>
        <dbReference type="RuleBase" id="RU004335"/>
    </source>
</evidence>
<dbReference type="GO" id="GO:0009986">
    <property type="term" value="C:cell surface"/>
    <property type="evidence" value="ECO:0007669"/>
    <property type="project" value="TreeGrafter"/>
</dbReference>
<dbReference type="PANTHER" id="PTHR16631">
    <property type="entry name" value="GLUCAN 1,3-BETA-GLUCOSIDASE"/>
    <property type="match status" value="1"/>
</dbReference>
<comment type="subcellular location">
    <subcellularLocation>
        <location evidence="1">Secreted</location>
        <location evidence="1">Cell wall</location>
    </subcellularLocation>
</comment>
<dbReference type="FunFam" id="3.20.20.80:FF:000111">
    <property type="entry name" value="Soluble cell wall protein"/>
    <property type="match status" value="1"/>
</dbReference>
<gene>
    <name evidence="11" type="ORF">METBISCDRAFT_14779</name>
</gene>
<dbReference type="AlphaFoldDB" id="A0A4P9ZGE6"/>
<reference evidence="12" key="1">
    <citation type="journal article" date="2018" name="Nat. Microbiol.">
        <title>Leveraging single-cell genomics to expand the fungal tree of life.</title>
        <authorList>
            <person name="Ahrendt S.R."/>
            <person name="Quandt C.A."/>
            <person name="Ciobanu D."/>
            <person name="Clum A."/>
            <person name="Salamov A."/>
            <person name="Andreopoulos B."/>
            <person name="Cheng J.F."/>
            <person name="Woyke T."/>
            <person name="Pelin A."/>
            <person name="Henrissat B."/>
            <person name="Reynolds N.K."/>
            <person name="Benny G.L."/>
            <person name="Smith M.E."/>
            <person name="James T.Y."/>
            <person name="Grigoriev I.V."/>
        </authorList>
    </citation>
    <scope>NUCLEOTIDE SEQUENCE [LARGE SCALE GENOMIC DNA]</scope>
    <source>
        <strain evidence="12">Baker2002</strain>
    </source>
</reference>
<dbReference type="InterPro" id="IPR017853">
    <property type="entry name" value="GH"/>
</dbReference>
<dbReference type="GO" id="GO:0005576">
    <property type="term" value="C:extracellular region"/>
    <property type="evidence" value="ECO:0007669"/>
    <property type="project" value="UniProtKB-ARBA"/>
</dbReference>
<keyword evidence="4" id="KW-0964">Secreted</keyword>
<evidence type="ECO:0000313" key="12">
    <source>
        <dbReference type="Proteomes" id="UP000268321"/>
    </source>
</evidence>
<name>A0A4P9ZGE6_9ASCO</name>